<organism evidence="6 7">
    <name type="scientific">Mycolicibacterium aromaticivorans JS19b1 = JCM 16368</name>
    <dbReference type="NCBI Taxonomy" id="1440774"/>
    <lineage>
        <taxon>Bacteria</taxon>
        <taxon>Bacillati</taxon>
        <taxon>Actinomycetota</taxon>
        <taxon>Actinomycetes</taxon>
        <taxon>Mycobacteriales</taxon>
        <taxon>Mycobacteriaceae</taxon>
        <taxon>Mycolicibacterium</taxon>
    </lineage>
</organism>
<evidence type="ECO:0000256" key="2">
    <source>
        <dbReference type="ARBA" id="ARBA00023125"/>
    </source>
</evidence>
<dbReference type="SUPFAM" id="SSF46689">
    <property type="entry name" value="Homeodomain-like"/>
    <property type="match status" value="1"/>
</dbReference>
<dbReference type="PRINTS" id="PR00455">
    <property type="entry name" value="HTHTETR"/>
</dbReference>
<dbReference type="STRING" id="1440774.Y900_005425"/>
<dbReference type="EMBL" id="JALN02000001">
    <property type="protein sequence ID" value="KDE98392.1"/>
    <property type="molecule type" value="Genomic_DNA"/>
</dbReference>
<keyword evidence="3" id="KW-0804">Transcription</keyword>
<dbReference type="OrthoDB" id="3787664at2"/>
<dbReference type="Proteomes" id="UP000022835">
    <property type="component" value="Unassembled WGS sequence"/>
</dbReference>
<feature type="domain" description="HTH tetR-type" evidence="5">
    <location>
        <begin position="11"/>
        <end position="71"/>
    </location>
</feature>
<evidence type="ECO:0000256" key="4">
    <source>
        <dbReference type="PROSITE-ProRule" id="PRU00335"/>
    </source>
</evidence>
<accession>A0A064CHZ1</accession>
<dbReference type="AlphaFoldDB" id="A0A064CHZ1"/>
<dbReference type="Pfam" id="PF17754">
    <property type="entry name" value="TetR_C_14"/>
    <property type="match status" value="1"/>
</dbReference>
<dbReference type="PROSITE" id="PS50977">
    <property type="entry name" value="HTH_TETR_2"/>
    <property type="match status" value="1"/>
</dbReference>
<sequence>MSESLRVRKRQRTRERIATSAAQLVMHNGLSATTVEQIAEAADVARATFFRYFESKEYAVAEGFTSTWIAAITDALRRQPVDLSVNDALSAAFAELTPGFSVVESSIAEIERQTRDSLTLRAWTLLCYLNFETAIAEAIAPRLPDLTVDDPRPRLIGALAMASVRISIDDWLRDGGSLSDRISRAVNSMTPCPIEN</sequence>
<name>A0A064CHZ1_9MYCO</name>
<keyword evidence="2 4" id="KW-0238">DNA-binding</keyword>
<dbReference type="eggNOG" id="COG1309">
    <property type="taxonomic scope" value="Bacteria"/>
</dbReference>
<keyword evidence="7" id="KW-1185">Reference proteome</keyword>
<dbReference type="PANTHER" id="PTHR30055">
    <property type="entry name" value="HTH-TYPE TRANSCRIPTIONAL REGULATOR RUTR"/>
    <property type="match status" value="1"/>
</dbReference>
<keyword evidence="1" id="KW-0805">Transcription regulation</keyword>
<proteinExistence type="predicted"/>
<dbReference type="PANTHER" id="PTHR30055:SF238">
    <property type="entry name" value="MYCOFACTOCIN BIOSYNTHESIS TRANSCRIPTIONAL REGULATOR MFTR-RELATED"/>
    <property type="match status" value="1"/>
</dbReference>
<dbReference type="RefSeq" id="WP_036339800.1">
    <property type="nucleotide sequence ID" value="NZ_JALN02000001.1"/>
</dbReference>
<dbReference type="Pfam" id="PF00440">
    <property type="entry name" value="TetR_N"/>
    <property type="match status" value="1"/>
</dbReference>
<dbReference type="GO" id="GO:0003700">
    <property type="term" value="F:DNA-binding transcription factor activity"/>
    <property type="evidence" value="ECO:0007669"/>
    <property type="project" value="TreeGrafter"/>
</dbReference>
<dbReference type="GO" id="GO:0000976">
    <property type="term" value="F:transcription cis-regulatory region binding"/>
    <property type="evidence" value="ECO:0007669"/>
    <property type="project" value="TreeGrafter"/>
</dbReference>
<dbReference type="InterPro" id="IPR050109">
    <property type="entry name" value="HTH-type_TetR-like_transc_reg"/>
</dbReference>
<comment type="caution">
    <text evidence="6">The sequence shown here is derived from an EMBL/GenBank/DDBJ whole genome shotgun (WGS) entry which is preliminary data.</text>
</comment>
<gene>
    <name evidence="6" type="ORF">Y900_005425</name>
</gene>
<feature type="DNA-binding region" description="H-T-H motif" evidence="4">
    <location>
        <begin position="34"/>
        <end position="53"/>
    </location>
</feature>
<dbReference type="InterPro" id="IPR001647">
    <property type="entry name" value="HTH_TetR"/>
</dbReference>
<evidence type="ECO:0000313" key="6">
    <source>
        <dbReference type="EMBL" id="KDE98392.1"/>
    </source>
</evidence>
<evidence type="ECO:0000256" key="3">
    <source>
        <dbReference type="ARBA" id="ARBA00023163"/>
    </source>
</evidence>
<dbReference type="Gene3D" id="1.10.357.10">
    <property type="entry name" value="Tetracycline Repressor, domain 2"/>
    <property type="match status" value="1"/>
</dbReference>
<dbReference type="InterPro" id="IPR009057">
    <property type="entry name" value="Homeodomain-like_sf"/>
</dbReference>
<evidence type="ECO:0000259" key="5">
    <source>
        <dbReference type="PROSITE" id="PS50977"/>
    </source>
</evidence>
<protein>
    <submittedName>
        <fullName evidence="6">TetR family transcriptional regulator</fullName>
    </submittedName>
</protein>
<evidence type="ECO:0000313" key="7">
    <source>
        <dbReference type="Proteomes" id="UP000022835"/>
    </source>
</evidence>
<dbReference type="InterPro" id="IPR041347">
    <property type="entry name" value="MftR_C"/>
</dbReference>
<reference evidence="6" key="1">
    <citation type="submission" date="2014-05" db="EMBL/GenBank/DDBJ databases">
        <title>Genome sequence of Mycobacterium aromaticivorans strain JS19b1T (= DSM 45407T).</title>
        <authorList>
            <person name="Kwak Y."/>
            <person name="Park G.-S."/>
            <person name="Li Q.X."/>
            <person name="Lee S.-E."/>
            <person name="Shin J.-H."/>
        </authorList>
    </citation>
    <scope>NUCLEOTIDE SEQUENCE [LARGE SCALE GENOMIC DNA]</scope>
    <source>
        <strain evidence="6">JS19b1</strain>
    </source>
</reference>
<evidence type="ECO:0000256" key="1">
    <source>
        <dbReference type="ARBA" id="ARBA00023015"/>
    </source>
</evidence>